<evidence type="ECO:0000313" key="2">
    <source>
        <dbReference type="EMBL" id="CAG7725171.1"/>
    </source>
</evidence>
<evidence type="ECO:0000259" key="1">
    <source>
        <dbReference type="Pfam" id="PF00078"/>
    </source>
</evidence>
<accession>A0A8J2JS47</accession>
<gene>
    <name evidence="2" type="ORF">AFUS01_LOCUS14147</name>
</gene>
<dbReference type="PANTHER" id="PTHR19446">
    <property type="entry name" value="REVERSE TRANSCRIPTASES"/>
    <property type="match status" value="1"/>
</dbReference>
<sequence length="161" mass="18718">MVFEKEEPPEDWSQFETVMIFKKGETEDPANYRPIAPANTTMKLFTHILEKRLSAWAEENKILPEAQAGFRRGRGCLDHVHTLNAVVQIALNEEKGRLYALFIYFKQAFPSIEHNLLWEKLQDIGVSGRIIRILQKIYSRATTKVRLEKERQIPSQLGKVH</sequence>
<organism evidence="2 3">
    <name type="scientific">Allacma fusca</name>
    <dbReference type="NCBI Taxonomy" id="39272"/>
    <lineage>
        <taxon>Eukaryota</taxon>
        <taxon>Metazoa</taxon>
        <taxon>Ecdysozoa</taxon>
        <taxon>Arthropoda</taxon>
        <taxon>Hexapoda</taxon>
        <taxon>Collembola</taxon>
        <taxon>Symphypleona</taxon>
        <taxon>Sminthuridae</taxon>
        <taxon>Allacma</taxon>
    </lineage>
</organism>
<dbReference type="CDD" id="cd01650">
    <property type="entry name" value="RT_nLTR_like"/>
    <property type="match status" value="1"/>
</dbReference>
<dbReference type="OrthoDB" id="407509at2759"/>
<dbReference type="Pfam" id="PF00078">
    <property type="entry name" value="RVT_1"/>
    <property type="match status" value="1"/>
</dbReference>
<evidence type="ECO:0000313" key="3">
    <source>
        <dbReference type="Proteomes" id="UP000708208"/>
    </source>
</evidence>
<dbReference type="AlphaFoldDB" id="A0A8J2JS47"/>
<dbReference type="InterPro" id="IPR000477">
    <property type="entry name" value="RT_dom"/>
</dbReference>
<name>A0A8J2JS47_9HEXA</name>
<keyword evidence="3" id="KW-1185">Reference proteome</keyword>
<comment type="caution">
    <text evidence="2">The sequence shown here is derived from an EMBL/GenBank/DDBJ whole genome shotgun (WGS) entry which is preliminary data.</text>
</comment>
<reference evidence="2" key="1">
    <citation type="submission" date="2021-06" db="EMBL/GenBank/DDBJ databases">
        <authorList>
            <person name="Hodson N. C."/>
            <person name="Mongue J. A."/>
            <person name="Jaron S. K."/>
        </authorList>
    </citation>
    <scope>NUCLEOTIDE SEQUENCE</scope>
</reference>
<protein>
    <recommendedName>
        <fullName evidence="1">Reverse transcriptase domain-containing protein</fullName>
    </recommendedName>
</protein>
<proteinExistence type="predicted"/>
<dbReference type="Proteomes" id="UP000708208">
    <property type="component" value="Unassembled WGS sequence"/>
</dbReference>
<feature type="domain" description="Reverse transcriptase" evidence="1">
    <location>
        <begin position="22"/>
        <end position="146"/>
    </location>
</feature>
<dbReference type="EMBL" id="CAJVCH010118491">
    <property type="protein sequence ID" value="CAG7725171.1"/>
    <property type="molecule type" value="Genomic_DNA"/>
</dbReference>